<feature type="coiled-coil region" evidence="1">
    <location>
        <begin position="963"/>
        <end position="990"/>
    </location>
</feature>
<dbReference type="AlphaFoldDB" id="A0A6J2XGR6"/>
<dbReference type="GeneID" id="115877750"/>
<dbReference type="RefSeq" id="XP_030749914.1">
    <property type="nucleotide sequence ID" value="XM_030894054.1"/>
</dbReference>
<proteinExistence type="predicted"/>
<name>A0A6J2XGR6_SITOR</name>
<feature type="coiled-coil region" evidence="1">
    <location>
        <begin position="92"/>
        <end position="299"/>
    </location>
</feature>
<dbReference type="Proteomes" id="UP000504635">
    <property type="component" value="Unplaced"/>
</dbReference>
<evidence type="ECO:0000313" key="3">
    <source>
        <dbReference type="Proteomes" id="UP000504635"/>
    </source>
</evidence>
<evidence type="ECO:0000256" key="2">
    <source>
        <dbReference type="SAM" id="MobiDB-lite"/>
    </source>
</evidence>
<reference evidence="4" key="1">
    <citation type="submission" date="2025-08" db="UniProtKB">
        <authorList>
            <consortium name="RefSeq"/>
        </authorList>
    </citation>
    <scope>IDENTIFICATION</scope>
    <source>
        <tissue evidence="4">Gonads</tissue>
    </source>
</reference>
<keyword evidence="1" id="KW-0175">Coiled coil</keyword>
<feature type="coiled-coil region" evidence="1">
    <location>
        <begin position="841"/>
        <end position="915"/>
    </location>
</feature>
<feature type="coiled-coil region" evidence="1">
    <location>
        <begin position="375"/>
        <end position="467"/>
    </location>
</feature>
<feature type="coiled-coil region" evidence="1">
    <location>
        <begin position="511"/>
        <end position="582"/>
    </location>
</feature>
<feature type="region of interest" description="Disordered" evidence="2">
    <location>
        <begin position="786"/>
        <end position="813"/>
    </location>
</feature>
<dbReference type="OrthoDB" id="9518664at2759"/>
<protein>
    <submittedName>
        <fullName evidence="4">Leucine-rich repeat-containing protein DDB_G0290503</fullName>
    </submittedName>
</protein>
<accession>A0A6J2XGR6</accession>
<sequence length="1000" mass="117857">MDNPGISLFQGADININNSQNNEEEEDLEDQIRRKEELQNLIQANLDDFKYDDSTINSSANISLASVDNFEQTYKDAITPNEQLQVLYQVRVREIQSLKEEFNKHKEKSKEEIDSLKHKNILLEAELRQTKVSLSNAEVLLVEKTQTINNLTNNLAERDKKIEHLTAILKENETELATYKSELTELELKLSSQKGPFNLNAKFISEEYRKSLQEKISKLETCLEKERQKSEQWIKEREVLQEELQRLVVEKLDLEKDNGAILINFNSAQSQCKDLISLIESLQKENKHFKERIRQLGENGSQNFDFDVSSGHNTTHQEKLKKMLLDKSIELDTLNTKLRCYEQDAKELLEYRQLKADIYNKDFQKCDNSSHTKDLLILQNDLQNYRRIIDDKDQQILTLNLNNTDLKEKIEEMLLQTRNEIQNISFKYNVPKLEVMSKELEKAEDTVKELSEKLEESEIQRLSLLKKLQSNTEKNETEIKNELVMCQDELKETLKLLEIEKNTNRDIFKELECTKNEVMNLKTKMEELKIKNQKLEENIKNSNKNEKKLEDDSLKKEYEQLKDQLKQVMQHLEKSNIKSNQKESSSVVKEIKHQMDLFLINLENDIVEKGVLEEQICSWKKLLDDIVAKEPDEVLKSHYKEALINLHSSNKKLKELENAVLELKSTVAVVENEKLRLSSELNDNVKRLENAERLCKKLELEIDELKMLKVAYDEQCQNIDDLNHQLGETISNLQSKETELKARKDKMIQIEQEKMEMKKWFDKLKPEMDKLRNENIKLHNELKKEQNKGKKTLKTTGTQVSLENGRHSSKNKENECDINNKLMNAELKLRDEIQIEYQKRINEIEKRYKNMCKDVKEVSKQYEDKLEQQEKQYKEYLKMILKECEKCTKETESEKLDLTTQLKSLKEEFDNYKSSVLGNEEKYVKLLKQMEKVSEKKVEAWRKWSKKVVTSCLDIEATNKKVRDKVLTNLKAYDQEIAEIQKAFDAKMEKKKSSKKRSID</sequence>
<evidence type="ECO:0000313" key="4">
    <source>
        <dbReference type="RefSeq" id="XP_030749914.1"/>
    </source>
</evidence>
<feature type="coiled-coil region" evidence="1">
    <location>
        <begin position="18"/>
        <end position="48"/>
    </location>
</feature>
<organism evidence="3 4">
    <name type="scientific">Sitophilus oryzae</name>
    <name type="common">Rice weevil</name>
    <name type="synonym">Curculio oryzae</name>
    <dbReference type="NCBI Taxonomy" id="7048"/>
    <lineage>
        <taxon>Eukaryota</taxon>
        <taxon>Metazoa</taxon>
        <taxon>Ecdysozoa</taxon>
        <taxon>Arthropoda</taxon>
        <taxon>Hexapoda</taxon>
        <taxon>Insecta</taxon>
        <taxon>Pterygota</taxon>
        <taxon>Neoptera</taxon>
        <taxon>Endopterygota</taxon>
        <taxon>Coleoptera</taxon>
        <taxon>Polyphaga</taxon>
        <taxon>Cucujiformia</taxon>
        <taxon>Curculionidae</taxon>
        <taxon>Dryophthorinae</taxon>
        <taxon>Sitophilus</taxon>
    </lineage>
</organism>
<dbReference type="InParanoid" id="A0A6J2XGR6"/>
<feature type="compositionally biased region" description="Basic and acidic residues" evidence="2">
    <location>
        <begin position="804"/>
        <end position="813"/>
    </location>
</feature>
<dbReference type="KEGG" id="soy:115877750"/>
<evidence type="ECO:0000256" key="1">
    <source>
        <dbReference type="SAM" id="Coils"/>
    </source>
</evidence>
<keyword evidence="3" id="KW-1185">Reference proteome</keyword>
<gene>
    <name evidence="4" type="primary">LOC115877750</name>
</gene>